<dbReference type="Proteomes" id="UP000297739">
    <property type="component" value="Unassembled WGS sequence"/>
</dbReference>
<dbReference type="EMBL" id="SRLD01000041">
    <property type="protein sequence ID" value="TGE14123.1"/>
    <property type="molecule type" value="Genomic_DNA"/>
</dbReference>
<keyword evidence="2" id="KW-1185">Reference proteome</keyword>
<gene>
    <name evidence="1" type="ORF">E5J99_17430</name>
</gene>
<evidence type="ECO:0000313" key="2">
    <source>
        <dbReference type="Proteomes" id="UP000297739"/>
    </source>
</evidence>
<proteinExistence type="predicted"/>
<dbReference type="AlphaFoldDB" id="A0A4Z0PG75"/>
<sequence length="157" mass="17870">MKYLHVFFLLVTAAVPGCVSDRCEAPLDASETVVPLRLLKASGTQDVFTPPARYSRDSVVLRDEQGQLVPLLAGQKDLEPLSFFLLDKDNDPQIGPLVKRQFILYLSKADQDTIRAEYVLFENDCDRPQFRTLKLYYNAVQVHENSTSIPDLLIRKR</sequence>
<dbReference type="OrthoDB" id="883216at2"/>
<reference evidence="1 2" key="1">
    <citation type="submission" date="2019-04" db="EMBL/GenBank/DDBJ databases">
        <authorList>
            <person name="Feng G."/>
            <person name="Zhang J."/>
            <person name="Zhu H."/>
        </authorList>
    </citation>
    <scope>NUCLEOTIDE SEQUENCE [LARGE SCALE GENOMIC DNA]</scope>
    <source>
        <strain evidence="1 2">JCM 17223</strain>
    </source>
</reference>
<name>A0A4Z0PG75_9BACT</name>
<evidence type="ECO:0000313" key="1">
    <source>
        <dbReference type="EMBL" id="TGE14123.1"/>
    </source>
</evidence>
<dbReference type="RefSeq" id="WP_135499100.1">
    <property type="nucleotide sequence ID" value="NZ_SRLD01000041.1"/>
</dbReference>
<organism evidence="1 2">
    <name type="scientific">Hymenobacter elongatus</name>
    <dbReference type="NCBI Taxonomy" id="877208"/>
    <lineage>
        <taxon>Bacteria</taxon>
        <taxon>Pseudomonadati</taxon>
        <taxon>Bacteroidota</taxon>
        <taxon>Cytophagia</taxon>
        <taxon>Cytophagales</taxon>
        <taxon>Hymenobacteraceae</taxon>
        <taxon>Hymenobacter</taxon>
    </lineage>
</organism>
<protein>
    <submittedName>
        <fullName evidence="1">Uncharacterized protein</fullName>
    </submittedName>
</protein>
<accession>A0A4Z0PG75</accession>
<comment type="caution">
    <text evidence="1">The sequence shown here is derived from an EMBL/GenBank/DDBJ whole genome shotgun (WGS) entry which is preliminary data.</text>
</comment>